<dbReference type="InterPro" id="IPR011993">
    <property type="entry name" value="PH-like_dom_sf"/>
</dbReference>
<feature type="transmembrane region" description="Helical" evidence="1">
    <location>
        <begin position="226"/>
        <end position="246"/>
    </location>
</feature>
<dbReference type="EMBL" id="GGFL01000687">
    <property type="protein sequence ID" value="MBW64865.1"/>
    <property type="molecule type" value="Transcribed_RNA"/>
</dbReference>
<dbReference type="VEuPathDB" id="VectorBase:ADAR2_006278"/>
<name>A0A2M4CI06_ANODA</name>
<dbReference type="InterPro" id="IPR001849">
    <property type="entry name" value="PH_domain"/>
</dbReference>
<dbReference type="PANTHER" id="PTHR17271:SF1">
    <property type="entry name" value="PROTEIN OUTSPREAD"/>
    <property type="match status" value="1"/>
</dbReference>
<proteinExistence type="predicted"/>
<keyword evidence="1" id="KW-0812">Transmembrane</keyword>
<dbReference type="PROSITE" id="PS50003">
    <property type="entry name" value="PH_DOMAIN"/>
    <property type="match status" value="1"/>
</dbReference>
<organism evidence="3">
    <name type="scientific">Anopheles darlingi</name>
    <name type="common">Mosquito</name>
    <dbReference type="NCBI Taxonomy" id="43151"/>
    <lineage>
        <taxon>Eukaryota</taxon>
        <taxon>Metazoa</taxon>
        <taxon>Ecdysozoa</taxon>
        <taxon>Arthropoda</taxon>
        <taxon>Hexapoda</taxon>
        <taxon>Insecta</taxon>
        <taxon>Pterygota</taxon>
        <taxon>Neoptera</taxon>
        <taxon>Endopterygota</taxon>
        <taxon>Diptera</taxon>
        <taxon>Nematocera</taxon>
        <taxon>Culicoidea</taxon>
        <taxon>Culicidae</taxon>
        <taxon>Anophelinae</taxon>
        <taxon>Anopheles</taxon>
    </lineage>
</organism>
<accession>A0A2M4CI06</accession>
<evidence type="ECO:0000313" key="3">
    <source>
        <dbReference type="EMBL" id="MBW64865.1"/>
    </source>
</evidence>
<sequence>MGTRNIECRKFSPNIFNKSKCTHCFRQREEHSAAALECNRATRKVSKRGYLFVAPDWDFSNPLYRTKRWQRRWFVLYDDGELTYSVDEHPETIPQAIIDMTKVLEVSTADAITSHPHSIAITAPERVTFVKGTCPEETKWWYNVLVAFPKSKGRHKRNATFPGGQATAILQAQSKLFSICGHILQPAVERDGEVASRLRDPGALQSVMGSLLAVAYKFGRLAHATYVLLLLLLLLTLTHAAIWVFMMQMIGAEGHLARHHQTPDE</sequence>
<evidence type="ECO:0000259" key="2">
    <source>
        <dbReference type="PROSITE" id="PS50003"/>
    </source>
</evidence>
<dbReference type="GO" id="GO:0051015">
    <property type="term" value="F:actin filament binding"/>
    <property type="evidence" value="ECO:0007669"/>
    <property type="project" value="TreeGrafter"/>
</dbReference>
<keyword evidence="1" id="KW-0472">Membrane</keyword>
<dbReference type="InterPro" id="IPR052223">
    <property type="entry name" value="Actin_Cytoskeleton_Reg"/>
</dbReference>
<dbReference type="AlphaFoldDB" id="A0A2M4CI06"/>
<dbReference type="Gene3D" id="2.30.29.30">
    <property type="entry name" value="Pleckstrin-homology domain (PH domain)/Phosphotyrosine-binding domain (PTB)"/>
    <property type="match status" value="1"/>
</dbReference>
<keyword evidence="1" id="KW-1133">Transmembrane helix</keyword>
<protein>
    <submittedName>
        <fullName evidence="3">Putative myosin phosphatase rho-interacting protein</fullName>
    </submittedName>
</protein>
<feature type="domain" description="PH" evidence="2">
    <location>
        <begin position="44"/>
        <end position="150"/>
    </location>
</feature>
<dbReference type="GO" id="GO:0015629">
    <property type="term" value="C:actin cytoskeleton"/>
    <property type="evidence" value="ECO:0007669"/>
    <property type="project" value="TreeGrafter"/>
</dbReference>
<dbReference type="SUPFAM" id="SSF50729">
    <property type="entry name" value="PH domain-like"/>
    <property type="match status" value="1"/>
</dbReference>
<dbReference type="PANTHER" id="PTHR17271">
    <property type="entry name" value="PLECKSTRIN HOMOLOGY PH DOMAIN-CONTAINING PROTEIN"/>
    <property type="match status" value="1"/>
</dbReference>
<dbReference type="VEuPathDB" id="VectorBase:ADAC006343"/>
<dbReference type="CDD" id="cd01236">
    <property type="entry name" value="PH_RIP"/>
    <property type="match status" value="1"/>
</dbReference>
<reference evidence="3" key="1">
    <citation type="submission" date="2018-01" db="EMBL/GenBank/DDBJ databases">
        <title>An insight into the sialome of Amazonian anophelines.</title>
        <authorList>
            <person name="Ribeiro J.M."/>
            <person name="Scarpassa V."/>
            <person name="Calvo E."/>
        </authorList>
    </citation>
    <scope>NUCLEOTIDE SEQUENCE</scope>
</reference>
<dbReference type="Pfam" id="PF00169">
    <property type="entry name" value="PH"/>
    <property type="match status" value="1"/>
</dbReference>
<dbReference type="SMART" id="SM00233">
    <property type="entry name" value="PH"/>
    <property type="match status" value="1"/>
</dbReference>
<evidence type="ECO:0000256" key="1">
    <source>
        <dbReference type="SAM" id="Phobius"/>
    </source>
</evidence>